<evidence type="ECO:0000313" key="2">
    <source>
        <dbReference type="EMBL" id="MCU9614871.1"/>
    </source>
</evidence>
<dbReference type="EMBL" id="JAOUSF010000005">
    <property type="protein sequence ID" value="MCU9614871.1"/>
    <property type="molecule type" value="Genomic_DNA"/>
</dbReference>
<organism evidence="2 3">
    <name type="scientific">Perspicuibacillus lycopersici</name>
    <dbReference type="NCBI Taxonomy" id="1325689"/>
    <lineage>
        <taxon>Bacteria</taxon>
        <taxon>Bacillati</taxon>
        <taxon>Bacillota</taxon>
        <taxon>Bacilli</taxon>
        <taxon>Bacillales</taxon>
        <taxon>Bacillaceae</taxon>
        <taxon>Perspicuibacillus</taxon>
    </lineage>
</organism>
<accession>A0AAE3IWV8</accession>
<sequence>MKIITVDSWDDAIWKDAAPLYFEAFGNKGAKPEKVIKNMFAKQIAELHVAYKDSVAVAMAITGTLDNDKVIIIDYLAVAKKERGHGLGKYFVHYLREKAACERFNKIIIEIESDVTPENNSRVRFWQACGFLLTTYVHHYIWVPETYQAMYFPLVLDEKMQTGEELFIFINRFHGLSFRGAGEK</sequence>
<feature type="domain" description="N-acetyltransferase" evidence="1">
    <location>
        <begin position="4"/>
        <end position="153"/>
    </location>
</feature>
<dbReference type="CDD" id="cd04301">
    <property type="entry name" value="NAT_SF"/>
    <property type="match status" value="1"/>
</dbReference>
<dbReference type="Gene3D" id="3.40.630.30">
    <property type="match status" value="1"/>
</dbReference>
<keyword evidence="3" id="KW-1185">Reference proteome</keyword>
<dbReference type="AlphaFoldDB" id="A0AAE3IWV8"/>
<proteinExistence type="predicted"/>
<dbReference type="PROSITE" id="PS51186">
    <property type="entry name" value="GNAT"/>
    <property type="match status" value="1"/>
</dbReference>
<evidence type="ECO:0000259" key="1">
    <source>
        <dbReference type="PROSITE" id="PS51186"/>
    </source>
</evidence>
<dbReference type="Proteomes" id="UP001209318">
    <property type="component" value="Unassembled WGS sequence"/>
</dbReference>
<name>A0AAE3IWV8_9BACI</name>
<dbReference type="Pfam" id="PF00583">
    <property type="entry name" value="Acetyltransf_1"/>
    <property type="match status" value="1"/>
</dbReference>
<dbReference type="GO" id="GO:0016747">
    <property type="term" value="F:acyltransferase activity, transferring groups other than amino-acyl groups"/>
    <property type="evidence" value="ECO:0007669"/>
    <property type="project" value="InterPro"/>
</dbReference>
<evidence type="ECO:0000313" key="3">
    <source>
        <dbReference type="Proteomes" id="UP001209318"/>
    </source>
</evidence>
<comment type="caution">
    <text evidence="2">The sequence shown here is derived from an EMBL/GenBank/DDBJ whole genome shotgun (WGS) entry which is preliminary data.</text>
</comment>
<dbReference type="SUPFAM" id="SSF55729">
    <property type="entry name" value="Acyl-CoA N-acyltransferases (Nat)"/>
    <property type="match status" value="1"/>
</dbReference>
<dbReference type="InterPro" id="IPR016181">
    <property type="entry name" value="Acyl_CoA_acyltransferase"/>
</dbReference>
<dbReference type="InterPro" id="IPR000182">
    <property type="entry name" value="GNAT_dom"/>
</dbReference>
<protein>
    <submittedName>
        <fullName evidence="2">GNAT family N-acetyltransferase</fullName>
    </submittedName>
</protein>
<reference evidence="2" key="1">
    <citation type="submission" date="2022-10" db="EMBL/GenBank/DDBJ databases">
        <title>Description of Fervidibacillus gen. nov. in the family Fervidibacillaceae fam. nov. with two species, Fervidibacillus albus sp. nov., and Fervidibacillus halotolerans sp. nov., isolated from tidal flat sediments.</title>
        <authorList>
            <person name="Kwon K.K."/>
            <person name="Yang S.-H."/>
        </authorList>
    </citation>
    <scope>NUCLEOTIDE SEQUENCE</scope>
    <source>
        <strain evidence="2">JCM 19140</strain>
    </source>
</reference>
<dbReference type="RefSeq" id="WP_263074192.1">
    <property type="nucleotide sequence ID" value="NZ_JAOUSF010000005.1"/>
</dbReference>
<gene>
    <name evidence="2" type="ORF">OEV98_15105</name>
</gene>